<proteinExistence type="predicted"/>
<dbReference type="AlphaFoldDB" id="A0ABD1L9H9"/>
<keyword evidence="2" id="KW-1185">Reference proteome</keyword>
<evidence type="ECO:0000313" key="2">
    <source>
        <dbReference type="Proteomes" id="UP001603857"/>
    </source>
</evidence>
<protein>
    <submittedName>
        <fullName evidence="1">Uncharacterized protein</fullName>
    </submittedName>
</protein>
<comment type="caution">
    <text evidence="1">The sequence shown here is derived from an EMBL/GenBank/DDBJ whole genome shotgun (WGS) entry which is preliminary data.</text>
</comment>
<reference evidence="1 2" key="1">
    <citation type="submission" date="2024-08" db="EMBL/GenBank/DDBJ databases">
        <title>Insights into the chromosomal genome structure of Flemingia macrophylla.</title>
        <authorList>
            <person name="Ding Y."/>
            <person name="Zhao Y."/>
            <person name="Bi W."/>
            <person name="Wu M."/>
            <person name="Zhao G."/>
            <person name="Gong Y."/>
            <person name="Li W."/>
            <person name="Zhang P."/>
        </authorList>
    </citation>
    <scope>NUCLEOTIDE SEQUENCE [LARGE SCALE GENOMIC DNA]</scope>
    <source>
        <strain evidence="1">DYQJB</strain>
        <tissue evidence="1">Leaf</tissue>
    </source>
</reference>
<evidence type="ECO:0000313" key="1">
    <source>
        <dbReference type="EMBL" id="KAL2320146.1"/>
    </source>
</evidence>
<name>A0ABD1L9H9_9FABA</name>
<accession>A0ABD1L9H9</accession>
<sequence>MTDLPHEEVQPKYTSAIAHGDTNQILPQHALHNNEAEVIDNAQRCIPEKELDKMTTVLEVRQ</sequence>
<organism evidence="1 2">
    <name type="scientific">Flemingia macrophylla</name>
    <dbReference type="NCBI Taxonomy" id="520843"/>
    <lineage>
        <taxon>Eukaryota</taxon>
        <taxon>Viridiplantae</taxon>
        <taxon>Streptophyta</taxon>
        <taxon>Embryophyta</taxon>
        <taxon>Tracheophyta</taxon>
        <taxon>Spermatophyta</taxon>
        <taxon>Magnoliopsida</taxon>
        <taxon>eudicotyledons</taxon>
        <taxon>Gunneridae</taxon>
        <taxon>Pentapetalae</taxon>
        <taxon>rosids</taxon>
        <taxon>fabids</taxon>
        <taxon>Fabales</taxon>
        <taxon>Fabaceae</taxon>
        <taxon>Papilionoideae</taxon>
        <taxon>50 kb inversion clade</taxon>
        <taxon>NPAAA clade</taxon>
        <taxon>indigoferoid/millettioid clade</taxon>
        <taxon>Phaseoleae</taxon>
        <taxon>Flemingia</taxon>
    </lineage>
</organism>
<dbReference type="Proteomes" id="UP001603857">
    <property type="component" value="Unassembled WGS sequence"/>
</dbReference>
<gene>
    <name evidence="1" type="ORF">Fmac_029115</name>
</gene>
<dbReference type="EMBL" id="JBGMDY010000010">
    <property type="protein sequence ID" value="KAL2320146.1"/>
    <property type="molecule type" value="Genomic_DNA"/>
</dbReference>